<name>A0A7G9UZ03_9CAUD</name>
<keyword evidence="1" id="KW-1133">Transmembrane helix</keyword>
<dbReference type="RefSeq" id="YP_010651765.1">
    <property type="nucleotide sequence ID" value="NC_070783.1"/>
</dbReference>
<gene>
    <name evidence="2" type="primary">186</name>
    <name evidence="2" type="ORF">SEA_FAUST_186</name>
</gene>
<evidence type="ECO:0000313" key="3">
    <source>
        <dbReference type="Proteomes" id="UP000516151"/>
    </source>
</evidence>
<proteinExistence type="predicted"/>
<keyword evidence="1" id="KW-0472">Membrane</keyword>
<evidence type="ECO:0000256" key="1">
    <source>
        <dbReference type="SAM" id="Phobius"/>
    </source>
</evidence>
<sequence>MSVLEWIGLAVYGIPAALGLLMALFLGILAGGFTGDYSNSGLLATWNMIAQFTVVAAIALTWPVSVPAIALYDKVKKK</sequence>
<organism evidence="2 3">
    <name type="scientific">Streptomyces phage Faust</name>
    <dbReference type="NCBI Taxonomy" id="2767565"/>
    <lineage>
        <taxon>Viruses</taxon>
        <taxon>Duplodnaviria</taxon>
        <taxon>Heunggongvirae</taxon>
        <taxon>Uroviricota</taxon>
        <taxon>Caudoviricetes</taxon>
        <taxon>Stanwilliamsviridae</taxon>
        <taxon>Loccivirinae</taxon>
        <taxon>Faustvirus</taxon>
        <taxon>Faustvirus faust</taxon>
    </lineage>
</organism>
<feature type="transmembrane region" description="Helical" evidence="1">
    <location>
        <begin position="7"/>
        <end position="29"/>
    </location>
</feature>
<evidence type="ECO:0000313" key="2">
    <source>
        <dbReference type="EMBL" id="QNN99258.1"/>
    </source>
</evidence>
<keyword evidence="1" id="KW-0812">Transmembrane</keyword>
<keyword evidence="3" id="KW-1185">Reference proteome</keyword>
<dbReference type="EMBL" id="MT684598">
    <property type="protein sequence ID" value="QNN99258.1"/>
    <property type="molecule type" value="Genomic_DNA"/>
</dbReference>
<dbReference type="KEGG" id="vg:77927481"/>
<accession>A0A7G9UZ03</accession>
<dbReference type="Proteomes" id="UP000516151">
    <property type="component" value="Segment"/>
</dbReference>
<dbReference type="GeneID" id="77927481"/>
<feature type="transmembrane region" description="Helical" evidence="1">
    <location>
        <begin position="49"/>
        <end position="72"/>
    </location>
</feature>
<reference evidence="2 3" key="1">
    <citation type="submission" date="2020-06" db="EMBL/GenBank/DDBJ databases">
        <authorList>
            <person name="Arora M.N."/>
            <person name="Dalling M.T."/>
            <person name="Dawson S.P.M."/>
            <person name="Elia S.N."/>
            <person name="Burke B."/>
            <person name="Shaffer C.D."/>
            <person name="Weston-Hafer K.A."/>
            <person name="Garlena R.A."/>
            <person name="Russell D.A."/>
            <person name="Pope W.H."/>
            <person name="Jacobs-Sera D."/>
            <person name="Hatfull G.F."/>
        </authorList>
    </citation>
    <scope>NUCLEOTIDE SEQUENCE [LARGE SCALE GENOMIC DNA]</scope>
</reference>
<protein>
    <submittedName>
        <fullName evidence="2">Uncharacterized protein</fullName>
    </submittedName>
</protein>